<dbReference type="Proteomes" id="UP000027135">
    <property type="component" value="Unassembled WGS sequence"/>
</dbReference>
<dbReference type="SUPFAM" id="SSF52047">
    <property type="entry name" value="RNI-like"/>
    <property type="match status" value="1"/>
</dbReference>
<evidence type="ECO:0000256" key="5">
    <source>
        <dbReference type="ARBA" id="ARBA00023242"/>
    </source>
</evidence>
<dbReference type="Gene3D" id="1.20.1280.50">
    <property type="match status" value="1"/>
</dbReference>
<dbReference type="AlphaFoldDB" id="A0A067R393"/>
<dbReference type="Gene3D" id="3.80.10.10">
    <property type="entry name" value="Ribonuclease Inhibitor"/>
    <property type="match status" value="2"/>
</dbReference>
<evidence type="ECO:0000256" key="2">
    <source>
        <dbReference type="ARBA" id="ARBA00004496"/>
    </source>
</evidence>
<dbReference type="OrthoDB" id="10257471at2759"/>
<dbReference type="SMART" id="SM00367">
    <property type="entry name" value="LRR_CC"/>
    <property type="match status" value="3"/>
</dbReference>
<accession>A0A067R393</accession>
<dbReference type="InterPro" id="IPR032675">
    <property type="entry name" value="LRR_dom_sf"/>
</dbReference>
<dbReference type="GO" id="GO:0005634">
    <property type="term" value="C:nucleus"/>
    <property type="evidence" value="ECO:0007669"/>
    <property type="project" value="UniProtKB-SubCell"/>
</dbReference>
<dbReference type="STRING" id="136037.A0A067R393"/>
<organism evidence="7 8">
    <name type="scientific">Zootermopsis nevadensis</name>
    <name type="common">Dampwood termite</name>
    <dbReference type="NCBI Taxonomy" id="136037"/>
    <lineage>
        <taxon>Eukaryota</taxon>
        <taxon>Metazoa</taxon>
        <taxon>Ecdysozoa</taxon>
        <taxon>Arthropoda</taxon>
        <taxon>Hexapoda</taxon>
        <taxon>Insecta</taxon>
        <taxon>Pterygota</taxon>
        <taxon>Neoptera</taxon>
        <taxon>Polyneoptera</taxon>
        <taxon>Dictyoptera</taxon>
        <taxon>Blattodea</taxon>
        <taxon>Blattoidea</taxon>
        <taxon>Termitoidae</taxon>
        <taxon>Termopsidae</taxon>
        <taxon>Zootermopsis</taxon>
    </lineage>
</organism>
<dbReference type="InterPro" id="IPR012312">
    <property type="entry name" value="Hemerythrin-like"/>
</dbReference>
<dbReference type="OMA" id="GEMFCGH"/>
<evidence type="ECO:0000256" key="3">
    <source>
        <dbReference type="ARBA" id="ARBA00022786"/>
    </source>
</evidence>
<dbReference type="Pfam" id="PF01814">
    <property type="entry name" value="Hemerythrin"/>
    <property type="match status" value="1"/>
</dbReference>
<name>A0A067R393_ZOONE</name>
<gene>
    <name evidence="7" type="ORF">L798_13763</name>
</gene>
<evidence type="ECO:0000313" key="7">
    <source>
        <dbReference type="EMBL" id="KDR12274.1"/>
    </source>
</evidence>
<dbReference type="PANTHER" id="PTHR20933:SF4">
    <property type="entry name" value="F-BOX INVOLVED IN POLYQ PATHOGENESIS, ISOFORM A"/>
    <property type="match status" value="1"/>
</dbReference>
<dbReference type="InterPro" id="IPR006553">
    <property type="entry name" value="Leu-rich_rpt_Cys-con_subtyp"/>
</dbReference>
<protein>
    <submittedName>
        <fullName evidence="7">F-box/LRR-repeat protein 5</fullName>
    </submittedName>
</protein>
<evidence type="ECO:0000259" key="6">
    <source>
        <dbReference type="PROSITE" id="PS50181"/>
    </source>
</evidence>
<dbReference type="PROSITE" id="PS50181">
    <property type="entry name" value="FBOX"/>
    <property type="match status" value="1"/>
</dbReference>
<dbReference type="InterPro" id="IPR001810">
    <property type="entry name" value="F-box_dom"/>
</dbReference>
<proteinExistence type="predicted"/>
<keyword evidence="4" id="KW-0832">Ubl conjugation</keyword>
<feature type="domain" description="F-box" evidence="6">
    <location>
        <begin position="257"/>
        <end position="303"/>
    </location>
</feature>
<dbReference type="PANTHER" id="PTHR20933">
    <property type="entry name" value="F-BOX ONLY PROTEIN 33"/>
    <property type="match status" value="1"/>
</dbReference>
<keyword evidence="8" id="KW-1185">Reference proteome</keyword>
<dbReference type="InterPro" id="IPR036047">
    <property type="entry name" value="F-box-like_dom_sf"/>
</dbReference>
<dbReference type="InParanoid" id="A0A067R393"/>
<reference evidence="7 8" key="1">
    <citation type="journal article" date="2014" name="Nat. Commun.">
        <title>Molecular traces of alternative social organization in a termite genome.</title>
        <authorList>
            <person name="Terrapon N."/>
            <person name="Li C."/>
            <person name="Robertson H.M."/>
            <person name="Ji L."/>
            <person name="Meng X."/>
            <person name="Booth W."/>
            <person name="Chen Z."/>
            <person name="Childers C.P."/>
            <person name="Glastad K.M."/>
            <person name="Gokhale K."/>
            <person name="Gowin J."/>
            <person name="Gronenberg W."/>
            <person name="Hermansen R.A."/>
            <person name="Hu H."/>
            <person name="Hunt B.G."/>
            <person name="Huylmans A.K."/>
            <person name="Khalil S.M."/>
            <person name="Mitchell R.D."/>
            <person name="Munoz-Torres M.C."/>
            <person name="Mustard J.A."/>
            <person name="Pan H."/>
            <person name="Reese J.T."/>
            <person name="Scharf M.E."/>
            <person name="Sun F."/>
            <person name="Vogel H."/>
            <person name="Xiao J."/>
            <person name="Yang W."/>
            <person name="Yang Z."/>
            <person name="Yang Z."/>
            <person name="Zhou J."/>
            <person name="Zhu J."/>
            <person name="Brent C.S."/>
            <person name="Elsik C.G."/>
            <person name="Goodisman M.A."/>
            <person name="Liberles D.A."/>
            <person name="Roe R.M."/>
            <person name="Vargo E.L."/>
            <person name="Vilcinskas A."/>
            <person name="Wang J."/>
            <person name="Bornberg-Bauer E."/>
            <person name="Korb J."/>
            <person name="Zhang G."/>
            <person name="Liebig J."/>
        </authorList>
    </citation>
    <scope>NUCLEOTIDE SEQUENCE [LARGE SCALE GENOMIC DNA]</scope>
    <source>
        <tissue evidence="7">Whole organism</tissue>
    </source>
</reference>
<dbReference type="SUPFAM" id="SSF81383">
    <property type="entry name" value="F-box domain"/>
    <property type="match status" value="1"/>
</dbReference>
<dbReference type="eggNOG" id="ENOG502QS5I">
    <property type="taxonomic scope" value="Eukaryota"/>
</dbReference>
<comment type="subcellular location">
    <subcellularLocation>
        <location evidence="2">Cytoplasm</location>
    </subcellularLocation>
    <subcellularLocation>
        <location evidence="1">Nucleus</location>
    </subcellularLocation>
</comment>
<dbReference type="GO" id="GO:0031398">
    <property type="term" value="P:positive regulation of protein ubiquitination"/>
    <property type="evidence" value="ECO:0007669"/>
    <property type="project" value="TreeGrafter"/>
</dbReference>
<evidence type="ECO:0000313" key="8">
    <source>
        <dbReference type="Proteomes" id="UP000027135"/>
    </source>
</evidence>
<keyword evidence="5" id="KW-0539">Nucleus</keyword>
<evidence type="ECO:0000256" key="1">
    <source>
        <dbReference type="ARBA" id="ARBA00004123"/>
    </source>
</evidence>
<dbReference type="SMART" id="SM00256">
    <property type="entry name" value="FBOX"/>
    <property type="match status" value="1"/>
</dbReference>
<dbReference type="EMBL" id="KK853029">
    <property type="protein sequence ID" value="KDR12274.1"/>
    <property type="molecule type" value="Genomic_DNA"/>
</dbReference>
<dbReference type="Gene3D" id="1.20.120.520">
    <property type="entry name" value="nmb1532 protein domain like"/>
    <property type="match status" value="1"/>
</dbReference>
<sequence>MAKVIPEEVNVFYIPHLRMKQLVKRYSEEIQRTDFTSSVALQSLLRHLHDTFVEVKCHEDIEDNIILEKLQKRLKSHRVDNVTVCDCHSNSQIGQMMALIDDGIAVRSRSSEDSMAFGMRLQQALNDFTSTFLPHMEQEEEIFQPLLVKHFEYSELQSIQQLVIVKHCALTNNVIYETLHTGLYSEDDELWVMEKQSGDGKRMAYYECIRNELNSAVSQHAVFEHLQSFMGNSIYTGHGSPDEETASVVMTQDCTGGPTFMDIPDLAVTKIFSYLDPPDLGRCAQVCWEWNNLVYQPCLWRRVCPTQWAVGLWRYEKNWNAEQHRISVLHGRRQNDYSVQGIILHDLPYFGLGIVEPDDSVLLDIPHAYTDLVNRFQSEFRIISGLLRFVLWRVGSGVKELNLGASCVLNDMILNLFMLQCPNIVCLDVSYTALSFKAFHGLKGNGSCRLLTTVSFSGCENLEDSAIISLTKCWENEPEEFNDELIDRDMQRNLSSVLVLSTLLTEKELLKSLIGISDRRMQSGTGRDDEMLVSIPYIECRKKARVSGLHSLILSGCHKLTDKSLEELIKSSTFTQKLRLLDMSGCFRFTARMLNNLVNKCPILSPEYLFYCDHITGGPYSNEANGCNNLQSAKRACCIPPE</sequence>
<dbReference type="Pfam" id="PF12937">
    <property type="entry name" value="F-box-like"/>
    <property type="match status" value="1"/>
</dbReference>
<evidence type="ECO:0000256" key="4">
    <source>
        <dbReference type="ARBA" id="ARBA00022843"/>
    </source>
</evidence>
<keyword evidence="3" id="KW-0833">Ubl conjugation pathway</keyword>
<dbReference type="GO" id="GO:0005737">
    <property type="term" value="C:cytoplasm"/>
    <property type="evidence" value="ECO:0007669"/>
    <property type="project" value="UniProtKB-SubCell"/>
</dbReference>